<dbReference type="Gene3D" id="1.10.600.10">
    <property type="entry name" value="Farnesyl Diphosphate Synthase"/>
    <property type="match status" value="1"/>
</dbReference>
<evidence type="ECO:0000256" key="7">
    <source>
        <dbReference type="RuleBase" id="RU004466"/>
    </source>
</evidence>
<dbReference type="InterPro" id="IPR000092">
    <property type="entry name" value="Polyprenyl_synt"/>
</dbReference>
<gene>
    <name evidence="8" type="ORF">CRH09_26630</name>
</gene>
<dbReference type="SUPFAM" id="SSF48576">
    <property type="entry name" value="Terpenoid synthases"/>
    <property type="match status" value="1"/>
</dbReference>
<dbReference type="AlphaFoldDB" id="A0A291RPJ9"/>
<dbReference type="GeneID" id="88360899"/>
<organism evidence="8 9">
    <name type="scientific">Nocardia terpenica</name>
    <dbReference type="NCBI Taxonomy" id="455432"/>
    <lineage>
        <taxon>Bacteria</taxon>
        <taxon>Bacillati</taxon>
        <taxon>Actinomycetota</taxon>
        <taxon>Actinomycetes</taxon>
        <taxon>Mycobacteriales</taxon>
        <taxon>Nocardiaceae</taxon>
        <taxon>Nocardia</taxon>
    </lineage>
</organism>
<dbReference type="CDD" id="cd00685">
    <property type="entry name" value="Trans_IPPS_HT"/>
    <property type="match status" value="1"/>
</dbReference>
<accession>A0A291RPJ9</accession>
<dbReference type="RefSeq" id="WP_098696254.1">
    <property type="nucleotide sequence ID" value="NZ_CP023778.1"/>
</dbReference>
<evidence type="ECO:0000313" key="9">
    <source>
        <dbReference type="Proteomes" id="UP000221961"/>
    </source>
</evidence>
<dbReference type="InterPro" id="IPR033749">
    <property type="entry name" value="Polyprenyl_synt_CS"/>
</dbReference>
<dbReference type="GO" id="GO:0008299">
    <property type="term" value="P:isoprenoid biosynthetic process"/>
    <property type="evidence" value="ECO:0007669"/>
    <property type="project" value="InterPro"/>
</dbReference>
<dbReference type="InterPro" id="IPR008949">
    <property type="entry name" value="Isoprenoid_synthase_dom_sf"/>
</dbReference>
<protein>
    <submittedName>
        <fullName evidence="8">Geranylgeranyl diphosphate synthase</fullName>
    </submittedName>
</protein>
<evidence type="ECO:0000256" key="1">
    <source>
        <dbReference type="ARBA" id="ARBA00001946"/>
    </source>
</evidence>
<comment type="pathway">
    <text evidence="2">Isoprenoid biosynthesis.</text>
</comment>
<dbReference type="EMBL" id="CP023778">
    <property type="protein sequence ID" value="ATL69220.1"/>
    <property type="molecule type" value="Genomic_DNA"/>
</dbReference>
<evidence type="ECO:0000256" key="5">
    <source>
        <dbReference type="ARBA" id="ARBA00022723"/>
    </source>
</evidence>
<dbReference type="KEGG" id="ntp:CRH09_26630"/>
<evidence type="ECO:0000256" key="6">
    <source>
        <dbReference type="ARBA" id="ARBA00022842"/>
    </source>
</evidence>
<evidence type="ECO:0000256" key="2">
    <source>
        <dbReference type="ARBA" id="ARBA00005128"/>
    </source>
</evidence>
<dbReference type="GO" id="GO:0046872">
    <property type="term" value="F:metal ion binding"/>
    <property type="evidence" value="ECO:0007669"/>
    <property type="project" value="UniProtKB-KW"/>
</dbReference>
<dbReference type="Pfam" id="PF00348">
    <property type="entry name" value="polyprenyl_synt"/>
    <property type="match status" value="1"/>
</dbReference>
<dbReference type="SFLD" id="SFLDG01017">
    <property type="entry name" value="Polyprenyl_Transferase_Like"/>
    <property type="match status" value="1"/>
</dbReference>
<dbReference type="GO" id="GO:0004659">
    <property type="term" value="F:prenyltransferase activity"/>
    <property type="evidence" value="ECO:0007669"/>
    <property type="project" value="InterPro"/>
</dbReference>
<comment type="similarity">
    <text evidence="3 7">Belongs to the FPP/GGPP synthase family.</text>
</comment>
<dbReference type="SFLD" id="SFLDS00005">
    <property type="entry name" value="Isoprenoid_Synthase_Type_I"/>
    <property type="match status" value="1"/>
</dbReference>
<keyword evidence="4 7" id="KW-0808">Transferase</keyword>
<keyword evidence="6" id="KW-0460">Magnesium</keyword>
<name>A0A291RPJ9_9NOCA</name>
<evidence type="ECO:0000313" key="8">
    <source>
        <dbReference type="EMBL" id="ATL69220.1"/>
    </source>
</evidence>
<evidence type="ECO:0000256" key="4">
    <source>
        <dbReference type="ARBA" id="ARBA00022679"/>
    </source>
</evidence>
<evidence type="ECO:0000256" key="3">
    <source>
        <dbReference type="ARBA" id="ARBA00006706"/>
    </source>
</evidence>
<dbReference type="PANTHER" id="PTHR12001:SF85">
    <property type="entry name" value="SHORT CHAIN ISOPRENYL DIPHOSPHATE SYNTHASE"/>
    <property type="match status" value="1"/>
</dbReference>
<reference evidence="8 9" key="1">
    <citation type="submission" date="2017-10" db="EMBL/GenBank/DDBJ databases">
        <title>Comparative genomics between pathogenic Norcardia.</title>
        <authorList>
            <person name="Zeng L."/>
        </authorList>
    </citation>
    <scope>NUCLEOTIDE SEQUENCE [LARGE SCALE GENOMIC DNA]</scope>
    <source>
        <strain evidence="8 9">NC_YFY_NT001</strain>
    </source>
</reference>
<sequence>MTTYATDSAPLDLAAIRERVDAVLEEFLERKASVCSRLQLPGEVADVLHRFLFAGGKRLRPLLCVLGWHAADNEFGLPEPVVRVAASLEMFHTSILVHDDIIDGSDTRRDQPTVHRALAAAHRERLDPDRFGIHAAIILGDLAAVWSAELLHSAGLTSHQLASAIGILDCMRTDVMYGQYLDMLTTGLPTCDLELAMKIIRYKTVAYTCERPLHLGASLADAQPHILTALSAYAHPLGEAFQLQDDLLGVYGNPAMTGKSNLEDLRDGKHTALVAIGLKNADPKQQEQLRILIGNSRLNESCAAVCRDILTVTARPKIDAMIRTRWSEAQHALNKAPFPPTVIQALRYVADAVVARNK</sequence>
<dbReference type="PANTHER" id="PTHR12001">
    <property type="entry name" value="GERANYLGERANYL PYROPHOSPHATE SYNTHASE"/>
    <property type="match status" value="1"/>
</dbReference>
<dbReference type="Proteomes" id="UP000221961">
    <property type="component" value="Chromosome"/>
</dbReference>
<proteinExistence type="inferred from homology"/>
<comment type="cofactor">
    <cofactor evidence="1">
        <name>Mg(2+)</name>
        <dbReference type="ChEBI" id="CHEBI:18420"/>
    </cofactor>
</comment>
<keyword evidence="5" id="KW-0479">Metal-binding</keyword>
<dbReference type="PROSITE" id="PS00444">
    <property type="entry name" value="POLYPRENYL_SYNTHASE_2"/>
    <property type="match status" value="1"/>
</dbReference>